<dbReference type="EMBL" id="JAEAOA010000298">
    <property type="protein sequence ID" value="KAK3602534.1"/>
    <property type="molecule type" value="Genomic_DNA"/>
</dbReference>
<dbReference type="AlphaFoldDB" id="A0AAE0W658"/>
<name>A0AAE0W658_9BIVA</name>
<evidence type="ECO:0000313" key="2">
    <source>
        <dbReference type="Proteomes" id="UP001195483"/>
    </source>
</evidence>
<keyword evidence="2" id="KW-1185">Reference proteome</keyword>
<dbReference type="Proteomes" id="UP001195483">
    <property type="component" value="Unassembled WGS sequence"/>
</dbReference>
<comment type="caution">
    <text evidence="1">The sequence shown here is derived from an EMBL/GenBank/DDBJ whole genome shotgun (WGS) entry which is preliminary data.</text>
</comment>
<gene>
    <name evidence="1" type="ORF">CHS0354_003786</name>
</gene>
<reference evidence="1" key="2">
    <citation type="journal article" date="2021" name="Genome Biol. Evol.">
        <title>Developing a high-quality reference genome for a parasitic bivalve with doubly uniparental inheritance (Bivalvia: Unionida).</title>
        <authorList>
            <person name="Smith C.H."/>
        </authorList>
    </citation>
    <scope>NUCLEOTIDE SEQUENCE</scope>
    <source>
        <strain evidence="1">CHS0354</strain>
        <tissue evidence="1">Mantle</tissue>
    </source>
</reference>
<protein>
    <submittedName>
        <fullName evidence="1">Uncharacterized protein</fullName>
    </submittedName>
</protein>
<reference evidence="1" key="3">
    <citation type="submission" date="2023-05" db="EMBL/GenBank/DDBJ databases">
        <authorList>
            <person name="Smith C.H."/>
        </authorList>
    </citation>
    <scope>NUCLEOTIDE SEQUENCE</scope>
    <source>
        <strain evidence="1">CHS0354</strain>
        <tissue evidence="1">Mantle</tissue>
    </source>
</reference>
<proteinExistence type="predicted"/>
<organism evidence="1 2">
    <name type="scientific">Potamilus streckersoni</name>
    <dbReference type="NCBI Taxonomy" id="2493646"/>
    <lineage>
        <taxon>Eukaryota</taxon>
        <taxon>Metazoa</taxon>
        <taxon>Spiralia</taxon>
        <taxon>Lophotrochozoa</taxon>
        <taxon>Mollusca</taxon>
        <taxon>Bivalvia</taxon>
        <taxon>Autobranchia</taxon>
        <taxon>Heteroconchia</taxon>
        <taxon>Palaeoheterodonta</taxon>
        <taxon>Unionida</taxon>
        <taxon>Unionoidea</taxon>
        <taxon>Unionidae</taxon>
        <taxon>Ambleminae</taxon>
        <taxon>Lampsilini</taxon>
        <taxon>Potamilus</taxon>
    </lineage>
</organism>
<evidence type="ECO:0000313" key="1">
    <source>
        <dbReference type="EMBL" id="KAK3602534.1"/>
    </source>
</evidence>
<sequence length="71" mass="7762">MTTIIANTTTTSNYTVDFMLIAQSTVFGRRGLPGVSVTATSFHVRLAMRTQLGHAQTLLLLTEDNTAMEFP</sequence>
<accession>A0AAE0W658</accession>
<reference evidence="1" key="1">
    <citation type="journal article" date="2021" name="Genome Biol. Evol.">
        <title>A High-Quality Reference Genome for a Parasitic Bivalve with Doubly Uniparental Inheritance (Bivalvia: Unionida).</title>
        <authorList>
            <person name="Smith C.H."/>
        </authorList>
    </citation>
    <scope>NUCLEOTIDE SEQUENCE</scope>
    <source>
        <strain evidence="1">CHS0354</strain>
    </source>
</reference>